<dbReference type="EMBL" id="OIVN01000461">
    <property type="protein sequence ID" value="SPC80637.1"/>
    <property type="molecule type" value="Genomic_DNA"/>
</dbReference>
<organism evidence="3">
    <name type="scientific">Fagus sylvatica</name>
    <name type="common">Beechnut</name>
    <dbReference type="NCBI Taxonomy" id="28930"/>
    <lineage>
        <taxon>Eukaryota</taxon>
        <taxon>Viridiplantae</taxon>
        <taxon>Streptophyta</taxon>
        <taxon>Embryophyta</taxon>
        <taxon>Tracheophyta</taxon>
        <taxon>Spermatophyta</taxon>
        <taxon>Magnoliopsida</taxon>
        <taxon>eudicotyledons</taxon>
        <taxon>Gunneridae</taxon>
        <taxon>Pentapetalae</taxon>
        <taxon>rosids</taxon>
        <taxon>fabids</taxon>
        <taxon>Fagales</taxon>
        <taxon>Fagaceae</taxon>
        <taxon>Fagus</taxon>
    </lineage>
</organism>
<reference evidence="3" key="1">
    <citation type="submission" date="2018-02" db="EMBL/GenBank/DDBJ databases">
        <authorList>
            <person name="Cohen D.B."/>
            <person name="Kent A.D."/>
        </authorList>
    </citation>
    <scope>NUCLEOTIDE SEQUENCE</scope>
</reference>
<feature type="compositionally biased region" description="Basic residues" evidence="1">
    <location>
        <begin position="103"/>
        <end position="116"/>
    </location>
</feature>
<evidence type="ECO:0000259" key="2">
    <source>
        <dbReference type="Pfam" id="PF22936"/>
    </source>
</evidence>
<evidence type="ECO:0000256" key="1">
    <source>
        <dbReference type="SAM" id="MobiDB-lite"/>
    </source>
</evidence>
<dbReference type="SUPFAM" id="SSF57756">
    <property type="entry name" value="Retrovirus zinc finger-like domains"/>
    <property type="match status" value="1"/>
</dbReference>
<dbReference type="InterPro" id="IPR054722">
    <property type="entry name" value="PolX-like_BBD"/>
</dbReference>
<dbReference type="GO" id="GO:0003676">
    <property type="term" value="F:nucleic acid binding"/>
    <property type="evidence" value="ECO:0007669"/>
    <property type="project" value="InterPro"/>
</dbReference>
<dbReference type="PANTHER" id="PTHR47592:SF31">
    <property type="entry name" value="ZINC FINGER, CCHC-TYPE-RELATED"/>
    <property type="match status" value="1"/>
</dbReference>
<proteinExistence type="predicted"/>
<dbReference type="Pfam" id="PF14223">
    <property type="entry name" value="Retrotran_gag_2"/>
    <property type="match status" value="1"/>
</dbReference>
<feature type="region of interest" description="Disordered" evidence="1">
    <location>
        <begin position="88"/>
        <end position="117"/>
    </location>
</feature>
<protein>
    <recommendedName>
        <fullName evidence="2">Retrovirus-related Pol polyprotein from transposon TNT 1-94-like beta-barrel domain-containing protein</fullName>
    </recommendedName>
</protein>
<accession>A0A2N9EP68</accession>
<dbReference type="PANTHER" id="PTHR47592">
    <property type="entry name" value="PBF68 PROTEIN"/>
    <property type="match status" value="1"/>
</dbReference>
<name>A0A2N9EP68_FAGSY</name>
<gene>
    <name evidence="3" type="ORF">FSB_LOCUS8519</name>
</gene>
<dbReference type="GO" id="GO:0008270">
    <property type="term" value="F:zinc ion binding"/>
    <property type="evidence" value="ECO:0007669"/>
    <property type="project" value="InterPro"/>
</dbReference>
<dbReference type="Pfam" id="PF22936">
    <property type="entry name" value="Pol_BBD"/>
    <property type="match status" value="1"/>
</dbReference>
<dbReference type="AlphaFoldDB" id="A0A2N9EP68"/>
<evidence type="ECO:0000313" key="3">
    <source>
        <dbReference type="EMBL" id="SPC80637.1"/>
    </source>
</evidence>
<sequence length="272" mass="31228">MLDNVSVLDQMHELQILVHKLNDLSIKIPELFQVGAIIAKLPPSWNNYWKKLPHMAEELTLEQIGTHLRIEEESRIREGTNSVSKINEGTVNNVQNGGIGSNKTHKNFKPNKKIFKKNNSNKDKKNRVYFHCAKKGHYIRECRFLKNQKKDKERNTSEANVIDEIVAMVSEMQMGMITEVHMTSAAENSSEWWYDSGVTIHVCKNKTQFKEYVEVGNGLKVLMGNHNTAKALGTGTVELKLSSGKNLYSPMCIMFLISRRTWFLQIFCLRMV</sequence>
<feature type="domain" description="Retrovirus-related Pol polyprotein from transposon TNT 1-94-like beta-barrel" evidence="2">
    <location>
        <begin position="192"/>
        <end position="246"/>
    </location>
</feature>
<dbReference type="InterPro" id="IPR036875">
    <property type="entry name" value="Znf_CCHC_sf"/>
</dbReference>